<dbReference type="CDD" id="cd03768">
    <property type="entry name" value="SR_ResInv"/>
    <property type="match status" value="1"/>
</dbReference>
<name>A0A0C2S051_STUST</name>
<dbReference type="PANTHER" id="PTHR30461">
    <property type="entry name" value="DNA-INVERTASE FROM LAMBDOID PROPHAGE"/>
    <property type="match status" value="1"/>
</dbReference>
<dbReference type="PROSITE" id="PS00398">
    <property type="entry name" value="RECOMBINASES_2"/>
    <property type="match status" value="1"/>
</dbReference>
<proteinExistence type="inferred from homology"/>
<evidence type="ECO:0000256" key="4">
    <source>
        <dbReference type="ARBA" id="ARBA00023125"/>
    </source>
</evidence>
<evidence type="ECO:0000256" key="1">
    <source>
        <dbReference type="ARBA" id="ARBA00009913"/>
    </source>
</evidence>
<organism evidence="6 7">
    <name type="scientific">Stutzerimonas stutzeri</name>
    <name type="common">Pseudomonas stutzeri</name>
    <dbReference type="NCBI Taxonomy" id="316"/>
    <lineage>
        <taxon>Bacteria</taxon>
        <taxon>Pseudomonadati</taxon>
        <taxon>Pseudomonadota</taxon>
        <taxon>Gammaproteobacteria</taxon>
        <taxon>Pseudomonadales</taxon>
        <taxon>Pseudomonadaceae</taxon>
        <taxon>Stutzerimonas</taxon>
    </lineage>
</organism>
<dbReference type="SUPFAM" id="SSF53041">
    <property type="entry name" value="Resolvase-like"/>
    <property type="match status" value="1"/>
</dbReference>
<dbReference type="Proteomes" id="UP000077787">
    <property type="component" value="Chromosome"/>
</dbReference>
<dbReference type="PANTHER" id="PTHR30461:SF2">
    <property type="entry name" value="SERINE RECOMBINASE PINE-RELATED"/>
    <property type="match status" value="1"/>
</dbReference>
<dbReference type="OrthoDB" id="9797501at2"/>
<dbReference type="FunFam" id="3.40.50.1390:FF:000001">
    <property type="entry name" value="DNA recombinase"/>
    <property type="match status" value="1"/>
</dbReference>
<keyword evidence="4" id="KW-0238">DNA-binding</keyword>
<gene>
    <name evidence="6" type="ORF">PS273GM_09990</name>
</gene>
<dbReference type="InterPro" id="IPR006119">
    <property type="entry name" value="Resolv_N"/>
</dbReference>
<reference evidence="6 7" key="1">
    <citation type="submission" date="2016-05" db="EMBL/GenBank/DDBJ databases">
        <title>Genome sequence of Pseudomonas stutzeri 273 and identification of the exopolysaccharide biosynthesis locus.</title>
        <authorList>
            <person name="Wu S."/>
            <person name="Sun C."/>
        </authorList>
    </citation>
    <scope>NUCLEOTIDE SEQUENCE [LARGE SCALE GENOMIC DNA]</scope>
    <source>
        <strain evidence="6 7">273</strain>
    </source>
</reference>
<dbReference type="Pfam" id="PF00239">
    <property type="entry name" value="Resolvase"/>
    <property type="match status" value="1"/>
</dbReference>
<evidence type="ECO:0000256" key="3">
    <source>
        <dbReference type="ARBA" id="ARBA00023100"/>
    </source>
</evidence>
<dbReference type="InterPro" id="IPR050639">
    <property type="entry name" value="SSR_resolvase"/>
</dbReference>
<dbReference type="AlphaFoldDB" id="A0A0C2S051"/>
<keyword evidence="3" id="KW-0230">DNA invertase</keyword>
<dbReference type="Gene3D" id="3.40.50.1390">
    <property type="entry name" value="Resolvase, N-terminal catalytic domain"/>
    <property type="match status" value="1"/>
</dbReference>
<protein>
    <submittedName>
        <fullName evidence="6">Resolvase</fullName>
    </submittedName>
</protein>
<dbReference type="GO" id="GO:0000150">
    <property type="term" value="F:DNA strand exchange activity"/>
    <property type="evidence" value="ECO:0007669"/>
    <property type="project" value="UniProtKB-KW"/>
</dbReference>
<evidence type="ECO:0000256" key="5">
    <source>
        <dbReference type="ARBA" id="ARBA00023172"/>
    </source>
</evidence>
<dbReference type="SMART" id="SM00857">
    <property type="entry name" value="Resolvase"/>
    <property type="match status" value="1"/>
</dbReference>
<dbReference type="Gene3D" id="1.10.10.60">
    <property type="entry name" value="Homeodomain-like"/>
    <property type="match status" value="1"/>
</dbReference>
<dbReference type="PROSITE" id="PS51736">
    <property type="entry name" value="RECOMBINASES_3"/>
    <property type="match status" value="1"/>
</dbReference>
<dbReference type="PATRIC" id="fig|316.98.peg.3610"/>
<sequence length="311" mass="34794">MKIGYARVSTRDQKADLQVDALKQAGCERIYQDIASGAKSARPELDKLLANVRPGDAVVIWKLDRLGRSLKHLVELVGELAERKVGLQSLNDPIDTTHAQGRLVFNLFASLAEFERELIRERTQAGLSAARSRGRIGGRPKGLPAKAEATAMAAQTLYREGRLSVSAIGEKLHISKSTLYSYLRHRGVEIGAYQKSARSRDQQITASSSSPAEPPAVERVATVTLRLAVVNNSKFVRGRKRAKENIERYCLEPYGMKRLESGHYELAISYRSDDELDKTVHDLLTEISQEADMRNCFIEADAWEEGTERRW</sequence>
<dbReference type="InterPro" id="IPR036162">
    <property type="entry name" value="Resolvase-like_N_sf"/>
</dbReference>
<keyword evidence="2" id="KW-0229">DNA integration</keyword>
<dbReference type="RefSeq" id="WP_003089068.1">
    <property type="nucleotide sequence ID" value="NZ_CP015641.1"/>
</dbReference>
<evidence type="ECO:0000313" key="6">
    <source>
        <dbReference type="EMBL" id="ANF25456.1"/>
    </source>
</evidence>
<keyword evidence="5" id="KW-0233">DNA recombination</keyword>
<dbReference type="GO" id="GO:0003677">
    <property type="term" value="F:DNA binding"/>
    <property type="evidence" value="ECO:0007669"/>
    <property type="project" value="UniProtKB-KW"/>
</dbReference>
<evidence type="ECO:0000256" key="2">
    <source>
        <dbReference type="ARBA" id="ARBA00022908"/>
    </source>
</evidence>
<evidence type="ECO:0000313" key="7">
    <source>
        <dbReference type="Proteomes" id="UP000077787"/>
    </source>
</evidence>
<dbReference type="EMBL" id="CP015641">
    <property type="protein sequence ID" value="ANF25456.1"/>
    <property type="molecule type" value="Genomic_DNA"/>
</dbReference>
<accession>A0A0C2S051</accession>
<comment type="similarity">
    <text evidence="1">Belongs to the site-specific recombinase resolvase family.</text>
</comment>
<dbReference type="GO" id="GO:0015074">
    <property type="term" value="P:DNA integration"/>
    <property type="evidence" value="ECO:0007669"/>
    <property type="project" value="UniProtKB-KW"/>
</dbReference>
<dbReference type="PROSITE" id="PS00397">
    <property type="entry name" value="RECOMBINASES_1"/>
    <property type="match status" value="1"/>
</dbReference>
<dbReference type="InterPro" id="IPR006118">
    <property type="entry name" value="Recombinase_CS"/>
</dbReference>